<feature type="compositionally biased region" description="Basic and acidic residues" evidence="1">
    <location>
        <begin position="2391"/>
        <end position="2405"/>
    </location>
</feature>
<evidence type="ECO:0000256" key="1">
    <source>
        <dbReference type="SAM" id="MobiDB-lite"/>
    </source>
</evidence>
<keyword evidence="3" id="KW-1185">Reference proteome</keyword>
<dbReference type="Proteomes" id="UP001530315">
    <property type="component" value="Unassembled WGS sequence"/>
</dbReference>
<feature type="region of interest" description="Disordered" evidence="1">
    <location>
        <begin position="140"/>
        <end position="197"/>
    </location>
</feature>
<name>A0ABD3NNV9_9STRA</name>
<protein>
    <recommendedName>
        <fullName evidence="4">Transmembrane protein</fullName>
    </recommendedName>
</protein>
<sequence>MSKRTITRERNAAIMRRLVPFLLTAMIAIFPPSSLQVLNGELSSVSGPSSSFTHHSVCAAGTGHVVDPCLGFLCASVDAGGRSSLLVPGVAHAAQTAAYQSHYSIVAITASIASSAMTLSPGGSGWKNSAFKSVSAELLGSGSRSSSDSRGSGGNMPRQLPPMPGQEGHQQVRQAPLVQDGKATASSPGVGRENFVAETPPDTLKVSVLGSSRGKSSSCAFSLVEFSNTHYVDSIIVYSTYIEPTAVFPPKWASDHPASLISDTPLSSSPLFHGEYYQDRQMQIPPRTAVTVPVSIIPHWREPLDLDYHHHYRKLDATHGSPTDNSSPLTSGQDNNLSALSSICRAVNSTNSAIRADLLDMIAYSKTESSSRQTSDDRAQLLDDAAIHETLVANTSWGFVQMKVPYVCSPQSSKEYEFGLPNNLMFLDDGGGWYARRNTTPTVELAYLFGDWEFNPTRDSLDPFIYRVYMNNPTSRELRIWEVYTTKPRLVDVEMHLHFDSSSTWTSSSQLVNDVGYYYPFRGRVHQPKKNNIYVATLRLFPLNFTVDMTSAMQDLGFLRIRTNVGSFAIALDFIPNGGRGGVIHGAASENQMALGGLHLVQDHIIDGLLSSSGSDSKPVTPFMSITKSYRAENFDTTLTPGVYFDREKFALLQNSITDDLTNLTSFVTATPERINFGSITTGSRTKRIPLKLINHHTHSLSIMRISVAMSLFSDDGDGNVTDISSEGHRMEVGVDFLDDSPVMLSVNGDDNGGNNYGGASSTSRKESLVFSQEWILPPDTDSDFPLTVWCRFIPYPGEAIHARFYSGSILIRTSEASSIPYFDWERQFLIDSSSGGGQSSPLYVLEIPFEGSVLPGNIGSPTESLIFPTHFFALPVDQRVKIMQENNGKIPDFFDRYLDITNNFAVPISIVGLRILGSSTGDDHDFCNRRFMVDKEASGSYLDGRPPPTAASGKKWKGVFIRYQFLNDDDLGGFMVKKCTLSLQTDRAGKQSLPLIIYSGELVVHIERPDQESQMSVNCLITKKDGSRIVTRSGMPCINDWITAFPEGGILREAILKKQLLGVVKQQNSKSKYRKSTPNCTASIGSDPVESYFRSLLSSTTLDHNQSLHEFQPIVMSFGAINTGETMTLSMFLTNLNHVPIDVLATSAALEYMNVSIGLVPILLQEKFEAMMNFSEKSDVASFFHHSPMAKETFSQFVYKFDVLPSPHALKTELSSLFQRQVVIDTFQNSSDYLNNYIEIDEKDMDCTCGFMLSTDGTYEKTIHTRKVGKKKWTIPAGGVARFKVTVTAPLRSELKNDVTPFVGTGLVLQTNHGQALPIIVTYSAIAGRMQLKPLHDLNFTDAEKENYEGGVRESVRQRGNTTQLTVQVPMTFADPTLSPAVDSLMQRRGVSLFIESTFLQDIYLSEIRSCNKWFKVLLPSNNLATQGIFGKPGPMDFLQIRGVGTNKLSLEKTILPLGKVLSALSCSHPSSDTSFFACALAWLENRDQIQPPGCGLTEEDVATRWMSIPAKASKRRISEESRISSAKMNAIASLRDVVAILSARYADETPGKTDVESKGGYLHLSRIHMFEHARKMWKEVVLLGLNEITGYINAKTVYTMDRDLLRRFSKKSHNISSDKLASNAFTHRHPPLAIPVSSVLLQSKLEIPRLFWGIEDDEDSIGIVDFDTIHVADTASRNIPIVNPTAMTIRVRLAALDNIDGSFGKEDFLQKNVYVQTPDDHHSWWAGGSYWMSDDQGHLISASHNVTIKSGAGAFVSLLNPALHAMTAFVLGCGRRCGLRNEQDSNGEEKNYSPIGSGSGDGTTLLGRSYTDMPHENKTQKKALGFSQPPPFSLVRFSQDIVLEPYGVAELGPVHFRPPSRGDFEGTIYIENSLTGFEELKIRGRGRWENLVFLDQLPGYVGDVECRFGKSTLVFPGTYLLSDENGMGPVVKSVRLSNHGEIPVDISQVYMTSSEVMHFTHKRRHPSLSFRTESSTESRTRHCSARGFVLPGCVGSYSSFRMIKSILYWFGERMNLFLQKTYLSEQQTRNNHFEGSESFYKNGFTLQPNQSQAIFVLHYPDCTFQTSYASVIFEIADRRQHLGRNRLGSWQQTFRRRKVELLVGYDMSDSEFRHCVPFTPQESNIRIWERKIIFKLPSVFQDILSFGLTRLTDANGHPYMYCHPIEITLLAAMIILLLIALSLDLIFTVDISAIRKSCPSWKPTCRCLARADPTSSDLVSIGKEQTKHVLLSRFKKEGVLPSHCVLSDGSFSREKAGLNGSGTHSEAIFDRLNVFNESKTTGDKSYELLGLLPCGLGWSTAMRRGVGLPSLPKNDVSGNSAEFLFLTRTRDRYLMKQQELKASKKIASLAPIARLIPFTSTSTTPHDAPPDNGHSSFKTTVKTGIVPPQHDRKVGPQVEDMRSSADNGNDNFVNKMPQQSRPSPVMSGVSNVASKRAVKAFQAVPIGKFDDGQGKQNQRNDLKNAKNEHVNRSETRKDNSKLAKSNAIQKGRPEKPEVESTPLISSSKIKQDEKSLKEHVTMAPPSTPSKSELLVTQTKSRQTKKTTNGASFGVNPKGKQSKQKPTPKDIATTNTFKSPLPIDMSTANQTPSDAEFPPLSHAPLSQSLNRPIQAHLISNVRPPPGLLAPPGFFGQPDLEGLSAHSSPSSSPNRLSSHQSPKIQFMPDYTPEMEIKHCPPPNYDLLCLIGSGGPSIESSLFQPPPNCNSAGIDIALSIPSFRSQSFTPTVIEPSSTTESKSDEAPDVQALLGAGSDFNVFNFLDRILGDSTQQTPTRNEVVQKPVEVAEAIPFQANTIGVPLDPWNHSDDSSNSNPLSALQGPVNYQEPPMISGIPLNSNAPSLLAESPLLNFANVIYAEPAYASIVTDDGGGDNDFLEPDSFYNQLLGEDF</sequence>
<evidence type="ECO:0000313" key="2">
    <source>
        <dbReference type="EMBL" id="KAL3777454.1"/>
    </source>
</evidence>
<dbReference type="EMBL" id="JALLAZ020001288">
    <property type="protein sequence ID" value="KAL3777454.1"/>
    <property type="molecule type" value="Genomic_DNA"/>
</dbReference>
<evidence type="ECO:0000313" key="3">
    <source>
        <dbReference type="Proteomes" id="UP001530315"/>
    </source>
</evidence>
<feature type="compositionally biased region" description="Basic and acidic residues" evidence="1">
    <location>
        <begin position="2511"/>
        <end position="2522"/>
    </location>
</feature>
<feature type="compositionally biased region" description="Polar residues" evidence="1">
    <location>
        <begin position="2406"/>
        <end position="2431"/>
    </location>
</feature>
<feature type="region of interest" description="Disordered" evidence="1">
    <location>
        <begin position="2388"/>
        <end position="2431"/>
    </location>
</feature>
<feature type="region of interest" description="Disordered" evidence="1">
    <location>
        <begin position="2629"/>
        <end position="2665"/>
    </location>
</feature>
<feature type="compositionally biased region" description="Low complexity" evidence="1">
    <location>
        <begin position="140"/>
        <end position="150"/>
    </location>
</feature>
<proteinExistence type="predicted"/>
<dbReference type="PANTHER" id="PTHR22050">
    <property type="entry name" value="RW1 PROTEIN HOMOLOG"/>
    <property type="match status" value="1"/>
</dbReference>
<comment type="caution">
    <text evidence="2">The sequence shown here is derived from an EMBL/GenBank/DDBJ whole genome shotgun (WGS) entry which is preliminary data.</text>
</comment>
<feature type="compositionally biased region" description="Low complexity" evidence="1">
    <location>
        <begin position="2630"/>
        <end position="2662"/>
    </location>
</feature>
<evidence type="ECO:0008006" key="4">
    <source>
        <dbReference type="Google" id="ProtNLM"/>
    </source>
</evidence>
<gene>
    <name evidence="2" type="ORF">ACHAW5_004384</name>
</gene>
<accession>A0ABD3NNV9</accession>
<reference evidence="2 3" key="1">
    <citation type="submission" date="2024-10" db="EMBL/GenBank/DDBJ databases">
        <title>Updated reference genomes for cyclostephanoid diatoms.</title>
        <authorList>
            <person name="Roberts W.R."/>
            <person name="Alverson A.J."/>
        </authorList>
    </citation>
    <scope>NUCLEOTIDE SEQUENCE [LARGE SCALE GENOMIC DNA]</scope>
    <source>
        <strain evidence="2 3">AJA276-08</strain>
    </source>
</reference>
<feature type="region of interest" description="Disordered" evidence="1">
    <location>
        <begin position="1785"/>
        <end position="1814"/>
    </location>
</feature>
<dbReference type="PANTHER" id="PTHR22050:SF0">
    <property type="entry name" value="TRANSMEMBRANE PROTEIN 131 HOMOLOG"/>
    <property type="match status" value="1"/>
</dbReference>
<feature type="region of interest" description="Disordered" evidence="1">
    <location>
        <begin position="2450"/>
        <end position="2602"/>
    </location>
</feature>
<feature type="compositionally biased region" description="Basic and acidic residues" evidence="1">
    <location>
        <begin position="2450"/>
        <end position="2483"/>
    </location>
</feature>
<organism evidence="2 3">
    <name type="scientific">Stephanodiscus triporus</name>
    <dbReference type="NCBI Taxonomy" id="2934178"/>
    <lineage>
        <taxon>Eukaryota</taxon>
        <taxon>Sar</taxon>
        <taxon>Stramenopiles</taxon>
        <taxon>Ochrophyta</taxon>
        <taxon>Bacillariophyta</taxon>
        <taxon>Coscinodiscophyceae</taxon>
        <taxon>Thalassiosirophycidae</taxon>
        <taxon>Stephanodiscales</taxon>
        <taxon>Stephanodiscaceae</taxon>
        <taxon>Stephanodiscus</taxon>
    </lineage>
</organism>
<dbReference type="InterPro" id="IPR039877">
    <property type="entry name" value="TMEM131-like"/>
</dbReference>